<proteinExistence type="predicted"/>
<evidence type="ECO:0000256" key="6">
    <source>
        <dbReference type="ARBA" id="ARBA00023242"/>
    </source>
</evidence>
<feature type="compositionally biased region" description="Basic residues" evidence="8">
    <location>
        <begin position="449"/>
        <end position="459"/>
    </location>
</feature>
<dbReference type="GO" id="GO:0005634">
    <property type="term" value="C:nucleus"/>
    <property type="evidence" value="ECO:0007669"/>
    <property type="project" value="UniProtKB-SubCell"/>
</dbReference>
<dbReference type="OrthoDB" id="3437960at2759"/>
<evidence type="ECO:0000256" key="4">
    <source>
        <dbReference type="ARBA" id="ARBA00022771"/>
    </source>
</evidence>
<dbReference type="SUPFAM" id="SSF57667">
    <property type="entry name" value="beta-beta-alpha zinc fingers"/>
    <property type="match status" value="1"/>
</dbReference>
<evidence type="ECO:0000256" key="1">
    <source>
        <dbReference type="ARBA" id="ARBA00004123"/>
    </source>
</evidence>
<keyword evidence="4 7" id="KW-0863">Zinc-finger</keyword>
<evidence type="ECO:0000256" key="5">
    <source>
        <dbReference type="ARBA" id="ARBA00022833"/>
    </source>
</evidence>
<sequence>MPTAPPIAPSYPIAACPIAMPFQDFYNNERISAVNENTVIYDTVPEQFASFDYRPPQHIADDDQSTRPGDTENGGYGPRYSMQSIWSVAPPMAILEASLQSGNPRSITDQIIHCHPPPMQNVGINQSGMSYNARILTHSTQSGQVGNTWEAPDIPTMAGMSSELDPFPHIDLHILDLVAMGSGHGNLEETYSRYTPTGVSSAPTPGLQAVGQELVNTQHINGASGSNIATEAPQDGALLTAVTSDAPAYKFRRPRSSTKADSKTTSRRSRAPAVIATTPDDTAEGPIRCKICKKKFSHKQNLNRHVRIAHLGGCKWDCIICGTKISRHDALRRHLDNIHKLSKLEAKHIVRFLGEKIGIRNRARGKGKSVAPLVIQLRRQAAYGELMIERPLVRRKEAEDEPLYPFLALRRAAKAAAAASEVDVVPPRTPAGTRRLEPEVVRTLSNMNGRHKALRRKTRHESGNHEEHQYDEQAWREYACSEHESEHMGEREGTASTVLVQGCSVKAKVSASRPSRSRRGWRKLLGLVEGDIKRAPKSSVTKLKGARVKPKSTFKAIRSVAGAEVKPHPLEKRVASVCTSPEHSTTASVVEAESVQVAMPVEGEPREWGLRMEDFAFDFGSCPGMPAEVLAALTEPVRVVAVAEAQEMPAPERKIAEVTAMTVDAEILSPEPTRDTYSAFVVDMDTAHAEASSSTEEEMEDVCAADDVLVEMASPVVCSADPVPVDEDSDVLHAEEQAVEMEMDGLDSVVAPQALLAQTEMIVAYPPTNAGLTGAPVELISAAIDIAQPEEDIEMGHQEQPLTVEEDIDMDVQLVCVNAVLGVVAAALIAGRPGGDNIEQDIDAALDPFGSVQKYTVAYLDQEDAYVGDITLGGGALNEDHNTTYDQDWDATFVEDVIASSSPNKEKQNGLPAMPLPELAVSGSDIGEQVVVAGLEHVSIAPTSSAPVISLQTLLDAIAPHPALPDHLLEDPVPTAGPMFDMHSLYSTLPTNATEGAQKTTNAGSFARATRSGKVYGGGISKAKKTFAQSARKSTSSLSTGLLDNDAFRAVRNKSAAKQKARKDTRKRYKKISWKLALQDVESAEPKGRCGRFLLSAVYGLISNPKTGRREKMTPITTIKESTDDDDDLDVLCRMSASLSLATSSHGRTGTQEATDSANDLLGAFASLGLSTDAPAASSTGGSALDDLCDLFNALV</sequence>
<evidence type="ECO:0000256" key="8">
    <source>
        <dbReference type="SAM" id="MobiDB-lite"/>
    </source>
</evidence>
<evidence type="ECO:0000256" key="7">
    <source>
        <dbReference type="PROSITE-ProRule" id="PRU00042"/>
    </source>
</evidence>
<evidence type="ECO:0000313" key="11">
    <source>
        <dbReference type="Proteomes" id="UP000194127"/>
    </source>
</evidence>
<keyword evidence="3" id="KW-0677">Repeat</keyword>
<keyword evidence="6" id="KW-0539">Nucleus</keyword>
<dbReference type="GO" id="GO:0000981">
    <property type="term" value="F:DNA-binding transcription factor activity, RNA polymerase II-specific"/>
    <property type="evidence" value="ECO:0007669"/>
    <property type="project" value="TreeGrafter"/>
</dbReference>
<dbReference type="PROSITE" id="PS50157">
    <property type="entry name" value="ZINC_FINGER_C2H2_2"/>
    <property type="match status" value="2"/>
</dbReference>
<dbReference type="AlphaFoldDB" id="A0A1X6MKA2"/>
<feature type="region of interest" description="Disordered" evidence="8">
    <location>
        <begin position="54"/>
        <end position="77"/>
    </location>
</feature>
<keyword evidence="11" id="KW-1185">Reference proteome</keyword>
<feature type="compositionally biased region" description="Basic and acidic residues" evidence="8">
    <location>
        <begin position="460"/>
        <end position="470"/>
    </location>
</feature>
<evidence type="ECO:0000313" key="10">
    <source>
        <dbReference type="EMBL" id="OSX56881.1"/>
    </source>
</evidence>
<accession>A0A1X6MKA2</accession>
<dbReference type="GeneID" id="36332206"/>
<organism evidence="10 11">
    <name type="scientific">Postia placenta MAD-698-R-SB12</name>
    <dbReference type="NCBI Taxonomy" id="670580"/>
    <lineage>
        <taxon>Eukaryota</taxon>
        <taxon>Fungi</taxon>
        <taxon>Dikarya</taxon>
        <taxon>Basidiomycota</taxon>
        <taxon>Agaricomycotina</taxon>
        <taxon>Agaricomycetes</taxon>
        <taxon>Polyporales</taxon>
        <taxon>Adustoporiaceae</taxon>
        <taxon>Rhodonia</taxon>
    </lineage>
</organism>
<evidence type="ECO:0000256" key="3">
    <source>
        <dbReference type="ARBA" id="ARBA00022737"/>
    </source>
</evidence>
<dbReference type="GO" id="GO:0008270">
    <property type="term" value="F:zinc ion binding"/>
    <property type="evidence" value="ECO:0007669"/>
    <property type="project" value="UniProtKB-KW"/>
</dbReference>
<comment type="subcellular location">
    <subcellularLocation>
        <location evidence="1">Nucleus</location>
    </subcellularLocation>
</comment>
<evidence type="ECO:0000259" key="9">
    <source>
        <dbReference type="PROSITE" id="PS50157"/>
    </source>
</evidence>
<dbReference type="RefSeq" id="XP_024333675.1">
    <property type="nucleotide sequence ID" value="XM_024487257.1"/>
</dbReference>
<name>A0A1X6MKA2_9APHY</name>
<feature type="region of interest" description="Disordered" evidence="8">
    <location>
        <begin position="449"/>
        <end position="470"/>
    </location>
</feature>
<protein>
    <recommendedName>
        <fullName evidence="9">C2H2-type domain-containing protein</fullName>
    </recommendedName>
</protein>
<dbReference type="InterPro" id="IPR036236">
    <property type="entry name" value="Znf_C2H2_sf"/>
</dbReference>
<dbReference type="PANTHER" id="PTHR24394:SF29">
    <property type="entry name" value="MYONEURIN"/>
    <property type="match status" value="1"/>
</dbReference>
<dbReference type="InterPro" id="IPR013087">
    <property type="entry name" value="Znf_C2H2_type"/>
</dbReference>
<gene>
    <name evidence="10" type="ORF">POSPLADRAFT_1157951</name>
</gene>
<feature type="domain" description="C2H2-type" evidence="9">
    <location>
        <begin position="316"/>
        <end position="344"/>
    </location>
</feature>
<dbReference type="Gene3D" id="3.30.160.60">
    <property type="entry name" value="Classic Zinc Finger"/>
    <property type="match status" value="1"/>
</dbReference>
<dbReference type="PANTHER" id="PTHR24394">
    <property type="entry name" value="ZINC FINGER PROTEIN"/>
    <property type="match status" value="1"/>
</dbReference>
<dbReference type="STRING" id="670580.A0A1X6MKA2"/>
<dbReference type="Proteomes" id="UP000194127">
    <property type="component" value="Unassembled WGS sequence"/>
</dbReference>
<dbReference type="EMBL" id="KZ110610">
    <property type="protein sequence ID" value="OSX56881.1"/>
    <property type="molecule type" value="Genomic_DNA"/>
</dbReference>
<feature type="domain" description="C2H2-type" evidence="9">
    <location>
        <begin position="287"/>
        <end position="312"/>
    </location>
</feature>
<keyword evidence="5" id="KW-0862">Zinc</keyword>
<reference evidence="10 11" key="1">
    <citation type="submission" date="2017-04" db="EMBL/GenBank/DDBJ databases">
        <title>Genome Sequence of the Model Brown-Rot Fungus Postia placenta SB12.</title>
        <authorList>
            <consortium name="DOE Joint Genome Institute"/>
            <person name="Gaskell J."/>
            <person name="Kersten P."/>
            <person name="Larrondo L.F."/>
            <person name="Canessa P."/>
            <person name="Martinez D."/>
            <person name="Hibbett D."/>
            <person name="Schmoll M."/>
            <person name="Kubicek C.P."/>
            <person name="Martinez A.T."/>
            <person name="Yadav J."/>
            <person name="Master E."/>
            <person name="Magnuson J.K."/>
            <person name="James T."/>
            <person name="Yaver D."/>
            <person name="Berka R."/>
            <person name="Labutti K."/>
            <person name="Lipzen A."/>
            <person name="Aerts A."/>
            <person name="Barry K."/>
            <person name="Henrissat B."/>
            <person name="Blanchette R."/>
            <person name="Grigoriev I."/>
            <person name="Cullen D."/>
        </authorList>
    </citation>
    <scope>NUCLEOTIDE SEQUENCE [LARGE SCALE GENOMIC DNA]</scope>
    <source>
        <strain evidence="10 11">MAD-698-R-SB12</strain>
    </source>
</reference>
<keyword evidence="2" id="KW-0479">Metal-binding</keyword>
<feature type="region of interest" description="Disordered" evidence="8">
    <location>
        <begin position="249"/>
        <end position="271"/>
    </location>
</feature>
<evidence type="ECO:0000256" key="2">
    <source>
        <dbReference type="ARBA" id="ARBA00022723"/>
    </source>
</evidence>
<dbReference type="SMART" id="SM00355">
    <property type="entry name" value="ZnF_C2H2"/>
    <property type="match status" value="2"/>
</dbReference>
<dbReference type="PROSITE" id="PS00028">
    <property type="entry name" value="ZINC_FINGER_C2H2_1"/>
    <property type="match status" value="2"/>
</dbReference>